<dbReference type="PRINTS" id="PR00111">
    <property type="entry name" value="ABHYDROLASE"/>
</dbReference>
<dbReference type="EMBL" id="JBHTCG010000012">
    <property type="protein sequence ID" value="MFC7384490.1"/>
    <property type="molecule type" value="Genomic_DNA"/>
</dbReference>
<accession>A0ABW2P8D3</accession>
<dbReference type="RefSeq" id="WP_380828260.1">
    <property type="nucleotide sequence ID" value="NZ_JBHTCG010000012.1"/>
</dbReference>
<dbReference type="Pfam" id="PF00561">
    <property type="entry name" value="Abhydrolase_1"/>
    <property type="match status" value="1"/>
</dbReference>
<dbReference type="InterPro" id="IPR000639">
    <property type="entry name" value="Epox_hydrolase-like"/>
</dbReference>
<evidence type="ECO:0000313" key="3">
    <source>
        <dbReference type="Proteomes" id="UP001596496"/>
    </source>
</evidence>
<organism evidence="2 3">
    <name type="scientific">Sphaerisporangium rhizosphaerae</name>
    <dbReference type="NCBI Taxonomy" id="2269375"/>
    <lineage>
        <taxon>Bacteria</taxon>
        <taxon>Bacillati</taxon>
        <taxon>Actinomycetota</taxon>
        <taxon>Actinomycetes</taxon>
        <taxon>Streptosporangiales</taxon>
        <taxon>Streptosporangiaceae</taxon>
        <taxon>Sphaerisporangium</taxon>
    </lineage>
</organism>
<dbReference type="GO" id="GO:0016787">
    <property type="term" value="F:hydrolase activity"/>
    <property type="evidence" value="ECO:0007669"/>
    <property type="project" value="UniProtKB-KW"/>
</dbReference>
<name>A0ABW2P8D3_9ACTN</name>
<dbReference type="PRINTS" id="PR00412">
    <property type="entry name" value="EPOXHYDRLASE"/>
</dbReference>
<dbReference type="PANTHER" id="PTHR43798:SF29">
    <property type="entry name" value="AB HYDROLASE-1 DOMAIN-CONTAINING PROTEIN"/>
    <property type="match status" value="1"/>
</dbReference>
<dbReference type="Proteomes" id="UP001596496">
    <property type="component" value="Unassembled WGS sequence"/>
</dbReference>
<dbReference type="SUPFAM" id="SSF53474">
    <property type="entry name" value="alpha/beta-Hydrolases"/>
    <property type="match status" value="1"/>
</dbReference>
<reference evidence="3" key="1">
    <citation type="journal article" date="2019" name="Int. J. Syst. Evol. Microbiol.">
        <title>The Global Catalogue of Microorganisms (GCM) 10K type strain sequencing project: providing services to taxonomists for standard genome sequencing and annotation.</title>
        <authorList>
            <consortium name="The Broad Institute Genomics Platform"/>
            <consortium name="The Broad Institute Genome Sequencing Center for Infectious Disease"/>
            <person name="Wu L."/>
            <person name="Ma J."/>
        </authorList>
    </citation>
    <scope>NUCLEOTIDE SEQUENCE [LARGE SCALE GENOMIC DNA]</scope>
    <source>
        <strain evidence="3">CECT 7649</strain>
    </source>
</reference>
<dbReference type="InterPro" id="IPR000073">
    <property type="entry name" value="AB_hydrolase_1"/>
</dbReference>
<evidence type="ECO:0000313" key="2">
    <source>
        <dbReference type="EMBL" id="MFC7384490.1"/>
    </source>
</evidence>
<proteinExistence type="predicted"/>
<keyword evidence="3" id="KW-1185">Reference proteome</keyword>
<keyword evidence="2" id="KW-0378">Hydrolase</keyword>
<sequence length="282" mass="29746">MGMTAEVNGITVAYDDEGGGAPLVLVHGHPFDRSMWAPQVAGLAGPAWRVIVPDLRGYGDSTVVPGITPLAVFARDIAALLDHLGVEEAVIGGLSMGGQIVLEFHRLFPGRVRGLVLADTFAQGETEEGRRTRNAMADRLLAEGMRPYAEEVLPKMVAPSTIATMPEVAAHVLRMMRDAPAEGAAAALRGRAERPDYSAMLAAVAVPALVVVGRHDEFTPVADAEFMHRRIPRSTLAVIEGAAHMPNLEAPAEFGRALDEFLSTFPAATPGPPVRPGPVGGS</sequence>
<dbReference type="Gene3D" id="3.40.50.1820">
    <property type="entry name" value="alpha/beta hydrolase"/>
    <property type="match status" value="1"/>
</dbReference>
<gene>
    <name evidence="2" type="ORF">ACFQSB_19925</name>
</gene>
<evidence type="ECO:0000259" key="1">
    <source>
        <dbReference type="Pfam" id="PF00561"/>
    </source>
</evidence>
<dbReference type="PANTHER" id="PTHR43798">
    <property type="entry name" value="MONOACYLGLYCEROL LIPASE"/>
    <property type="match status" value="1"/>
</dbReference>
<protein>
    <submittedName>
        <fullName evidence="2">Alpha/beta fold hydrolase</fullName>
    </submittedName>
</protein>
<dbReference type="InterPro" id="IPR029058">
    <property type="entry name" value="AB_hydrolase_fold"/>
</dbReference>
<dbReference type="InterPro" id="IPR050266">
    <property type="entry name" value="AB_hydrolase_sf"/>
</dbReference>
<feature type="domain" description="AB hydrolase-1" evidence="1">
    <location>
        <begin position="22"/>
        <end position="251"/>
    </location>
</feature>
<comment type="caution">
    <text evidence="2">The sequence shown here is derived from an EMBL/GenBank/DDBJ whole genome shotgun (WGS) entry which is preliminary data.</text>
</comment>